<name>A0AAV2LRA0_KNICA</name>
<dbReference type="EMBL" id="OZ035826">
    <property type="protein sequence ID" value="CAL1604086.1"/>
    <property type="molecule type" value="Genomic_DNA"/>
</dbReference>
<keyword evidence="2" id="KW-1185">Reference proteome</keyword>
<dbReference type="AlphaFoldDB" id="A0AAV2LRA0"/>
<reference evidence="1 2" key="1">
    <citation type="submission" date="2024-04" db="EMBL/GenBank/DDBJ databases">
        <authorList>
            <person name="Waldvogel A.-M."/>
            <person name="Schoenle A."/>
        </authorList>
    </citation>
    <scope>NUCLEOTIDE SEQUENCE [LARGE SCALE GENOMIC DNA]</scope>
</reference>
<accession>A0AAV2LRA0</accession>
<evidence type="ECO:0000313" key="1">
    <source>
        <dbReference type="EMBL" id="CAL1604086.1"/>
    </source>
</evidence>
<organism evidence="1 2">
    <name type="scientific">Knipowitschia caucasica</name>
    <name type="common">Caucasian dwarf goby</name>
    <name type="synonym">Pomatoschistus caucasicus</name>
    <dbReference type="NCBI Taxonomy" id="637954"/>
    <lineage>
        <taxon>Eukaryota</taxon>
        <taxon>Metazoa</taxon>
        <taxon>Chordata</taxon>
        <taxon>Craniata</taxon>
        <taxon>Vertebrata</taxon>
        <taxon>Euteleostomi</taxon>
        <taxon>Actinopterygii</taxon>
        <taxon>Neopterygii</taxon>
        <taxon>Teleostei</taxon>
        <taxon>Neoteleostei</taxon>
        <taxon>Acanthomorphata</taxon>
        <taxon>Gobiaria</taxon>
        <taxon>Gobiiformes</taxon>
        <taxon>Gobioidei</taxon>
        <taxon>Gobiidae</taxon>
        <taxon>Gobiinae</taxon>
        <taxon>Knipowitschia</taxon>
    </lineage>
</organism>
<dbReference type="Proteomes" id="UP001497482">
    <property type="component" value="Chromosome 4"/>
</dbReference>
<proteinExistence type="predicted"/>
<gene>
    <name evidence="1" type="ORF">KC01_LOCUS31661</name>
</gene>
<protein>
    <submittedName>
        <fullName evidence="1">Uncharacterized protein</fullName>
    </submittedName>
</protein>
<evidence type="ECO:0000313" key="2">
    <source>
        <dbReference type="Proteomes" id="UP001497482"/>
    </source>
</evidence>
<sequence length="71" mass="8240">MTFRGDLAPDNQTILQMSKLLSNILALFYLEQSWHLTVHQFFTNHRGCVIQKTEVHHVSGVPQTVTWRCSK</sequence>